<comment type="cofactor">
    <cofactor evidence="1">
        <name>[4Fe-4S] cluster</name>
        <dbReference type="ChEBI" id="CHEBI:49883"/>
    </cofactor>
</comment>
<keyword evidence="4" id="KW-0408">Iron</keyword>
<keyword evidence="5" id="KW-0411">Iron-sulfur</keyword>
<dbReference type="SFLD" id="SFLDS00029">
    <property type="entry name" value="Radical_SAM"/>
    <property type="match status" value="1"/>
</dbReference>
<dbReference type="Pfam" id="PF01501">
    <property type="entry name" value="Glyco_transf_8"/>
    <property type="match status" value="1"/>
</dbReference>
<evidence type="ECO:0000313" key="7">
    <source>
        <dbReference type="EMBL" id="TXJ40772.1"/>
    </source>
</evidence>
<organism evidence="7 8">
    <name type="scientific">Brachyspira aalborgi</name>
    <dbReference type="NCBI Taxonomy" id="29522"/>
    <lineage>
        <taxon>Bacteria</taxon>
        <taxon>Pseudomonadati</taxon>
        <taxon>Spirochaetota</taxon>
        <taxon>Spirochaetia</taxon>
        <taxon>Brachyspirales</taxon>
        <taxon>Brachyspiraceae</taxon>
        <taxon>Brachyspira</taxon>
    </lineage>
</organism>
<dbReference type="InterPro" id="IPR002495">
    <property type="entry name" value="Glyco_trans_8"/>
</dbReference>
<reference evidence="7 8" key="1">
    <citation type="journal article" date="1992" name="Lakartidningen">
        <title>[Penicillin V and not amoxicillin is the first choice preparation in acute otitis].</title>
        <authorList>
            <person name="Kamme C."/>
            <person name="Lundgren K."/>
            <person name="Prellner K."/>
        </authorList>
    </citation>
    <scope>NUCLEOTIDE SEQUENCE [LARGE SCALE GENOMIC DNA]</scope>
    <source>
        <strain evidence="7 8">PC3997IV</strain>
    </source>
</reference>
<dbReference type="InterPro" id="IPR029044">
    <property type="entry name" value="Nucleotide-diphossugar_trans"/>
</dbReference>
<evidence type="ECO:0000256" key="2">
    <source>
        <dbReference type="ARBA" id="ARBA00022691"/>
    </source>
</evidence>
<dbReference type="Gene3D" id="3.20.20.70">
    <property type="entry name" value="Aldolase class I"/>
    <property type="match status" value="1"/>
</dbReference>
<dbReference type="PANTHER" id="PTHR11228:SF7">
    <property type="entry name" value="PQQA PEPTIDE CYCLASE"/>
    <property type="match status" value="1"/>
</dbReference>
<evidence type="ECO:0000256" key="3">
    <source>
        <dbReference type="ARBA" id="ARBA00022723"/>
    </source>
</evidence>
<dbReference type="InterPro" id="IPR013785">
    <property type="entry name" value="Aldolase_TIM"/>
</dbReference>
<dbReference type="Gene3D" id="3.90.550.10">
    <property type="entry name" value="Spore Coat Polysaccharide Biosynthesis Protein SpsA, Chain A"/>
    <property type="match status" value="1"/>
</dbReference>
<evidence type="ECO:0000256" key="5">
    <source>
        <dbReference type="ARBA" id="ARBA00023014"/>
    </source>
</evidence>
<dbReference type="SUPFAM" id="SSF102114">
    <property type="entry name" value="Radical SAM enzymes"/>
    <property type="match status" value="1"/>
</dbReference>
<dbReference type="SUPFAM" id="SSF53448">
    <property type="entry name" value="Nucleotide-diphospho-sugar transferases"/>
    <property type="match status" value="1"/>
</dbReference>
<proteinExistence type="predicted"/>
<gene>
    <name evidence="7" type="ORF">EPJ81_01685</name>
</gene>
<dbReference type="InterPro" id="IPR058240">
    <property type="entry name" value="rSAM_sf"/>
</dbReference>
<dbReference type="GO" id="GO:0046872">
    <property type="term" value="F:metal ion binding"/>
    <property type="evidence" value="ECO:0007669"/>
    <property type="project" value="UniProtKB-KW"/>
</dbReference>
<dbReference type="AlphaFoldDB" id="A0A5C8FW07"/>
<dbReference type="CDD" id="cd01335">
    <property type="entry name" value="Radical_SAM"/>
    <property type="match status" value="1"/>
</dbReference>
<accession>A0A5C8FW07</accession>
<dbReference type="Pfam" id="PF04055">
    <property type="entry name" value="Radical_SAM"/>
    <property type="match status" value="1"/>
</dbReference>
<dbReference type="Proteomes" id="UP000325002">
    <property type="component" value="Unassembled WGS sequence"/>
</dbReference>
<dbReference type="RefSeq" id="WP_147545054.1">
    <property type="nucleotide sequence ID" value="NZ_SAYD01000007.1"/>
</dbReference>
<dbReference type="GO" id="GO:0051536">
    <property type="term" value="F:iron-sulfur cluster binding"/>
    <property type="evidence" value="ECO:0007669"/>
    <property type="project" value="UniProtKB-KW"/>
</dbReference>
<evidence type="ECO:0000259" key="6">
    <source>
        <dbReference type="Pfam" id="PF04055"/>
    </source>
</evidence>
<evidence type="ECO:0000256" key="4">
    <source>
        <dbReference type="ARBA" id="ARBA00023004"/>
    </source>
</evidence>
<evidence type="ECO:0000313" key="8">
    <source>
        <dbReference type="Proteomes" id="UP000325002"/>
    </source>
</evidence>
<evidence type="ECO:0000256" key="1">
    <source>
        <dbReference type="ARBA" id="ARBA00001966"/>
    </source>
</evidence>
<feature type="domain" description="Radical SAM core" evidence="6">
    <location>
        <begin position="382"/>
        <end position="476"/>
    </location>
</feature>
<dbReference type="InterPro" id="IPR007197">
    <property type="entry name" value="rSAM"/>
</dbReference>
<sequence>MKNKYINFLLCGDKNFIVPITIAITSILTNINKSRITRFFLLTTDFSDNEINTILKLKKKYNFELINIDIKNNINIFDKIDITKNKIPYVSLAAYYRLLMFKILPEYVDKCFYIDGDMIIDTDLSITYDNLTEEKIASVIVEPLAMQHRKSILSHCYKIDDFKNFKNDALEYPYFNTGLFLVNIKLANELNIFEKMFDFLNRFPNPPYADQDILNAVIGQKYSNLINYLEPSYNVFCDIDYEQPFNDAFYSEKIIKASFKNPKVYHYARANKPWINTEVANYYDIWWKYLKLSPYRKMKNPKDKYKMANIKNKISKILSFIFSKKSEGIYNIITIFGIKITLKNKFTIKINDINNRINRELENINFQLFRITPKANIDFVKINLTEHCNLNCQCCSHFSNLAEQEFTDIEIFERDIKRLSELSNGEVNIIHLIGGEPLLNPNCERFFELTRKYFDKTEIKLITNGILLLKQNDSFWQSMKNNNITLAPTKYPIKIDWDKIKEICKDMNIKLIFFNGEDIVKTSFYSPLNLEGTENPEWNFRNCFLANNCLILENGRLYTCSYIPNIRHFNKFFNKNIPISVNDYIDIHKARNYQEILQFLAKPIPFCKYCDVKNRKHGITWKTSTKGIEEYINNSL</sequence>
<dbReference type="InterPro" id="IPR050377">
    <property type="entry name" value="Radical_SAM_PqqE_MftC-like"/>
</dbReference>
<protein>
    <submittedName>
        <fullName evidence="7">Radical SAM protein</fullName>
    </submittedName>
</protein>
<comment type="caution">
    <text evidence="7">The sequence shown here is derived from an EMBL/GenBank/DDBJ whole genome shotgun (WGS) entry which is preliminary data.</text>
</comment>
<dbReference type="EMBL" id="SAYD01000007">
    <property type="protein sequence ID" value="TXJ40772.1"/>
    <property type="molecule type" value="Genomic_DNA"/>
</dbReference>
<name>A0A5C8FW07_9SPIR</name>
<keyword evidence="3" id="KW-0479">Metal-binding</keyword>
<dbReference type="PANTHER" id="PTHR11228">
    <property type="entry name" value="RADICAL SAM DOMAIN PROTEIN"/>
    <property type="match status" value="1"/>
</dbReference>
<dbReference type="GO" id="GO:0016757">
    <property type="term" value="F:glycosyltransferase activity"/>
    <property type="evidence" value="ECO:0007669"/>
    <property type="project" value="InterPro"/>
</dbReference>
<keyword evidence="2" id="KW-0949">S-adenosyl-L-methionine</keyword>